<dbReference type="InterPro" id="IPR011765">
    <property type="entry name" value="Pept_M16_N"/>
</dbReference>
<reference evidence="7 8" key="1">
    <citation type="journal article" date="2011" name="Stand. Genomic Sci.">
        <title>Complete genome sequence of Rhodospirillum rubrum type strain (S1).</title>
        <authorList>
            <person name="Munk A.C."/>
            <person name="Copeland A."/>
            <person name="Lucas S."/>
            <person name="Lapidus A."/>
            <person name="Del Rio T.G."/>
            <person name="Barry K."/>
            <person name="Detter J.C."/>
            <person name="Hammon N."/>
            <person name="Israni S."/>
            <person name="Pitluck S."/>
            <person name="Brettin T."/>
            <person name="Bruce D."/>
            <person name="Han C."/>
            <person name="Tapia R."/>
            <person name="Gilna P."/>
            <person name="Schmutz J."/>
            <person name="Larimer F."/>
            <person name="Land M."/>
            <person name="Kyrpides N.C."/>
            <person name="Mavromatis K."/>
            <person name="Richardson P."/>
            <person name="Rohde M."/>
            <person name="Goker M."/>
            <person name="Klenk H.P."/>
            <person name="Zhang Y."/>
            <person name="Roberts G.P."/>
            <person name="Reslewic S."/>
            <person name="Schwartz D.C."/>
        </authorList>
    </citation>
    <scope>NUCLEOTIDE SEQUENCE [LARGE SCALE GENOMIC DNA]</scope>
    <source>
        <strain evidence="8">ATCC 11170 / ATH 1.1.1 / DSM 467 / LMG 4362 / NCIMB 8255 / S1</strain>
    </source>
</reference>
<dbReference type="GO" id="GO:0046872">
    <property type="term" value="F:metal ion binding"/>
    <property type="evidence" value="ECO:0007669"/>
    <property type="project" value="InterPro"/>
</dbReference>
<proteinExistence type="inferred from homology"/>
<dbReference type="KEGG" id="rru:Rru_A2972"/>
<dbReference type="AlphaFoldDB" id="Q2RQ28"/>
<evidence type="ECO:0000256" key="1">
    <source>
        <dbReference type="ARBA" id="ARBA00001947"/>
    </source>
</evidence>
<evidence type="ECO:0000256" key="4">
    <source>
        <dbReference type="RuleBase" id="RU004447"/>
    </source>
</evidence>
<gene>
    <name evidence="7" type="ordered locus">Rru_A2972</name>
</gene>
<dbReference type="InterPro" id="IPR007863">
    <property type="entry name" value="Peptidase_M16_C"/>
</dbReference>
<dbReference type="Gene3D" id="3.30.830.10">
    <property type="entry name" value="Metalloenzyme, LuxS/M16 peptidase-like"/>
    <property type="match status" value="2"/>
</dbReference>
<dbReference type="PANTHER" id="PTHR11851:SF49">
    <property type="entry name" value="MITOCHONDRIAL-PROCESSING PEPTIDASE SUBUNIT ALPHA"/>
    <property type="match status" value="1"/>
</dbReference>
<name>Q2RQ28_RHORT</name>
<dbReference type="eggNOG" id="COG0612">
    <property type="taxonomic scope" value="Bacteria"/>
</dbReference>
<feature type="domain" description="Peptidase M16 C-terminal" evidence="6">
    <location>
        <begin position="202"/>
        <end position="388"/>
    </location>
</feature>
<dbReference type="Proteomes" id="UP000001929">
    <property type="component" value="Chromosome"/>
</dbReference>
<comment type="cofactor">
    <cofactor evidence="1">
        <name>Zn(2+)</name>
        <dbReference type="ChEBI" id="CHEBI:29105"/>
    </cofactor>
</comment>
<sequence length="459" mass="50089">MIKRRFGFRGPGSRLGALIVLVVLGLPALARAQVFNPETFTLPNGMEVVVIPNHRVPVVHHMVWYKIGAADEPAGKSGLAHLLEHLMFKGTPTIPPGEFSKIVARNGGQDNAFTSSDFTAYFQSIAKDRLPMVMEMEADRMANLRLSEEDFQTERQVVREERRSRTDNEPGELLSERIGQALWGTHPYKNPIIGWEPELMALTRADALAFYDRYYAPNNAILVVAGDITAAELKPLAERTYGALPRRDTPQRASLRDPLRALPPPAETVITMHHAQVAQPSFSRRYVAPSAAFDPQGMADALEVLDEILGGGSSGRLYKHLVIERGMAVSAGSWYRGEALDWGSFGLYASPRDGVAMADLVAAVDAEVASLLDQGVKADEVDDAKRRLTAGLVYARDSLSEGARALGEALTTGSSVAQVESWPERIKAVTPEQVSAAARAVLGRRDRSVTGFLLPEPRS</sequence>
<dbReference type="STRING" id="269796.Rru_A2972"/>
<evidence type="ECO:0000313" key="8">
    <source>
        <dbReference type="Proteomes" id="UP000001929"/>
    </source>
</evidence>
<dbReference type="Pfam" id="PF05193">
    <property type="entry name" value="Peptidase_M16_C"/>
    <property type="match status" value="1"/>
</dbReference>
<dbReference type="GO" id="GO:0006508">
    <property type="term" value="P:proteolysis"/>
    <property type="evidence" value="ECO:0007669"/>
    <property type="project" value="InterPro"/>
</dbReference>
<evidence type="ECO:0000256" key="2">
    <source>
        <dbReference type="ARBA" id="ARBA00007261"/>
    </source>
</evidence>
<evidence type="ECO:0000259" key="5">
    <source>
        <dbReference type="Pfam" id="PF00675"/>
    </source>
</evidence>
<dbReference type="InterPro" id="IPR001431">
    <property type="entry name" value="Pept_M16_Zn_BS"/>
</dbReference>
<comment type="similarity">
    <text evidence="2 4">Belongs to the peptidase M16 family.</text>
</comment>
<dbReference type="EMBL" id="CP000230">
    <property type="protein sequence ID" value="ABC23767.1"/>
    <property type="molecule type" value="Genomic_DNA"/>
</dbReference>
<organism evidence="7 8">
    <name type="scientific">Rhodospirillum rubrum (strain ATCC 11170 / ATH 1.1.1 / DSM 467 / LMG 4362 / NCIMB 8255 / S1)</name>
    <dbReference type="NCBI Taxonomy" id="269796"/>
    <lineage>
        <taxon>Bacteria</taxon>
        <taxon>Pseudomonadati</taxon>
        <taxon>Pseudomonadota</taxon>
        <taxon>Alphaproteobacteria</taxon>
        <taxon>Rhodospirillales</taxon>
        <taxon>Rhodospirillaceae</taxon>
        <taxon>Rhodospirillum</taxon>
    </lineage>
</organism>
<dbReference type="InterPro" id="IPR050361">
    <property type="entry name" value="MPP/UQCRC_Complex"/>
</dbReference>
<dbReference type="PATRIC" id="fig|269796.9.peg.3081"/>
<dbReference type="RefSeq" id="WP_011390720.1">
    <property type="nucleotide sequence ID" value="NC_007643.1"/>
</dbReference>
<keyword evidence="8" id="KW-1185">Reference proteome</keyword>
<dbReference type="PhylomeDB" id="Q2RQ28"/>
<protein>
    <submittedName>
        <fullName evidence="7">Peptidase M16-like</fullName>
        <ecNumber evidence="7">3.4.24.64</ecNumber>
    </submittedName>
</protein>
<dbReference type="PANTHER" id="PTHR11851">
    <property type="entry name" value="METALLOPROTEASE"/>
    <property type="match status" value="1"/>
</dbReference>
<dbReference type="PROSITE" id="PS00143">
    <property type="entry name" value="INSULINASE"/>
    <property type="match status" value="1"/>
</dbReference>
<dbReference type="SUPFAM" id="SSF63411">
    <property type="entry name" value="LuxS/MPP-like metallohydrolase"/>
    <property type="match status" value="2"/>
</dbReference>
<dbReference type="HOGENOM" id="CLU_009902_1_0_5"/>
<evidence type="ECO:0000313" key="7">
    <source>
        <dbReference type="EMBL" id="ABC23767.1"/>
    </source>
</evidence>
<dbReference type="InterPro" id="IPR011249">
    <property type="entry name" value="Metalloenz_LuxS/M16"/>
</dbReference>
<dbReference type="Pfam" id="PF00675">
    <property type="entry name" value="Peptidase_M16"/>
    <property type="match status" value="1"/>
</dbReference>
<evidence type="ECO:0000256" key="3">
    <source>
        <dbReference type="ARBA" id="ARBA00023049"/>
    </source>
</evidence>
<dbReference type="MEROPS" id="M16.019"/>
<evidence type="ECO:0000259" key="6">
    <source>
        <dbReference type="Pfam" id="PF05193"/>
    </source>
</evidence>
<accession>Q2RQ28</accession>
<dbReference type="EC" id="3.4.24.64" evidence="7"/>
<dbReference type="GO" id="GO:0004222">
    <property type="term" value="F:metalloendopeptidase activity"/>
    <property type="evidence" value="ECO:0007669"/>
    <property type="project" value="UniProtKB-EC"/>
</dbReference>
<keyword evidence="7" id="KW-0378">Hydrolase</keyword>
<keyword evidence="3" id="KW-0482">Metalloprotease</keyword>
<feature type="domain" description="Peptidase M16 N-terminal" evidence="5">
    <location>
        <begin position="49"/>
        <end position="194"/>
    </location>
</feature>
<keyword evidence="3" id="KW-0645">Protease</keyword>
<dbReference type="EnsemblBacteria" id="ABC23767">
    <property type="protein sequence ID" value="ABC23767"/>
    <property type="gene ID" value="Rru_A2972"/>
</dbReference>